<proteinExistence type="predicted"/>
<comment type="caution">
    <text evidence="2">The sequence shown here is derived from an EMBL/GenBank/DDBJ whole genome shotgun (WGS) entry which is preliminary data.</text>
</comment>
<sequence length="51" mass="5764">MRPGQPLDLAASRSSVDEWAQEARKLEQQGKQEQADAIRAAFLQTKPTPWK</sequence>
<reference evidence="2" key="2">
    <citation type="journal article" date="2014" name="ISME J.">
        <title>Microbial stratification in low pH oxic and suboxic macroscopic growths along an acid mine drainage.</title>
        <authorList>
            <person name="Mendez-Garcia C."/>
            <person name="Mesa V."/>
            <person name="Sprenger R.R."/>
            <person name="Richter M."/>
            <person name="Diez M.S."/>
            <person name="Solano J."/>
            <person name="Bargiela R."/>
            <person name="Golyshina O.V."/>
            <person name="Manteca A."/>
            <person name="Ramos J.L."/>
            <person name="Gallego J.R."/>
            <person name="Llorente I."/>
            <person name="Martins Dos Santos V.A."/>
            <person name="Jensen O.N."/>
            <person name="Pelaez A.I."/>
            <person name="Sanchez J."/>
            <person name="Ferrer M."/>
        </authorList>
    </citation>
    <scope>NUCLEOTIDE SEQUENCE</scope>
</reference>
<reference evidence="2" key="1">
    <citation type="submission" date="2013-08" db="EMBL/GenBank/DDBJ databases">
        <authorList>
            <person name="Mendez C."/>
            <person name="Richter M."/>
            <person name="Ferrer M."/>
            <person name="Sanchez J."/>
        </authorList>
    </citation>
    <scope>NUCLEOTIDE SEQUENCE</scope>
</reference>
<organism evidence="2">
    <name type="scientific">mine drainage metagenome</name>
    <dbReference type="NCBI Taxonomy" id="410659"/>
    <lineage>
        <taxon>unclassified sequences</taxon>
        <taxon>metagenomes</taxon>
        <taxon>ecological metagenomes</taxon>
    </lineage>
</organism>
<accession>T1BDT8</accession>
<evidence type="ECO:0000313" key="2">
    <source>
        <dbReference type="EMBL" id="EQD66633.1"/>
    </source>
</evidence>
<feature type="compositionally biased region" description="Basic and acidic residues" evidence="1">
    <location>
        <begin position="21"/>
        <end position="36"/>
    </location>
</feature>
<dbReference type="EMBL" id="AUZZ01000818">
    <property type="protein sequence ID" value="EQD66633.1"/>
    <property type="molecule type" value="Genomic_DNA"/>
</dbReference>
<gene>
    <name evidence="2" type="ORF">B2A_01081</name>
</gene>
<name>T1BDT8_9ZZZZ</name>
<evidence type="ECO:0000256" key="1">
    <source>
        <dbReference type="SAM" id="MobiDB-lite"/>
    </source>
</evidence>
<dbReference type="AlphaFoldDB" id="T1BDT8"/>
<feature type="non-terminal residue" evidence="2">
    <location>
        <position position="51"/>
    </location>
</feature>
<protein>
    <submittedName>
        <fullName evidence="2">Uncharacterized protein</fullName>
    </submittedName>
</protein>
<feature type="region of interest" description="Disordered" evidence="1">
    <location>
        <begin position="1"/>
        <end position="36"/>
    </location>
</feature>